<feature type="compositionally biased region" description="Polar residues" evidence="1">
    <location>
        <begin position="481"/>
        <end position="493"/>
    </location>
</feature>
<dbReference type="OrthoDB" id="5384914at2759"/>
<feature type="compositionally biased region" description="Basic and acidic residues" evidence="1">
    <location>
        <begin position="1"/>
        <end position="20"/>
    </location>
</feature>
<name>A0A3N4KDT0_9PEZI</name>
<feature type="region of interest" description="Disordered" evidence="1">
    <location>
        <begin position="131"/>
        <end position="238"/>
    </location>
</feature>
<evidence type="ECO:0000313" key="3">
    <source>
        <dbReference type="Proteomes" id="UP000277580"/>
    </source>
</evidence>
<feature type="compositionally biased region" description="Basic and acidic residues" evidence="1">
    <location>
        <begin position="626"/>
        <end position="635"/>
    </location>
</feature>
<gene>
    <name evidence="2" type="ORF">P167DRAFT_578026</name>
</gene>
<dbReference type="EMBL" id="ML119160">
    <property type="protein sequence ID" value="RPB08647.1"/>
    <property type="molecule type" value="Genomic_DNA"/>
</dbReference>
<keyword evidence="3" id="KW-1185">Reference proteome</keyword>
<feature type="compositionally biased region" description="Polar residues" evidence="1">
    <location>
        <begin position="59"/>
        <end position="73"/>
    </location>
</feature>
<feature type="region of interest" description="Disordered" evidence="1">
    <location>
        <begin position="58"/>
        <end position="117"/>
    </location>
</feature>
<dbReference type="Proteomes" id="UP000277580">
    <property type="component" value="Unassembled WGS sequence"/>
</dbReference>
<feature type="compositionally biased region" description="Basic and acidic residues" evidence="1">
    <location>
        <begin position="414"/>
        <end position="425"/>
    </location>
</feature>
<feature type="compositionally biased region" description="Low complexity" evidence="1">
    <location>
        <begin position="510"/>
        <end position="519"/>
    </location>
</feature>
<feature type="region of interest" description="Disordered" evidence="1">
    <location>
        <begin position="749"/>
        <end position="778"/>
    </location>
</feature>
<feature type="compositionally biased region" description="Low complexity" evidence="1">
    <location>
        <begin position="74"/>
        <end position="83"/>
    </location>
</feature>
<feature type="compositionally biased region" description="Polar residues" evidence="1">
    <location>
        <begin position="136"/>
        <end position="151"/>
    </location>
</feature>
<protein>
    <submittedName>
        <fullName evidence="2">Uncharacterized protein</fullName>
    </submittedName>
</protein>
<accession>A0A3N4KDT0</accession>
<feature type="compositionally biased region" description="Basic residues" evidence="1">
    <location>
        <begin position="586"/>
        <end position="604"/>
    </location>
</feature>
<feature type="region of interest" description="Disordered" evidence="1">
    <location>
        <begin position="814"/>
        <end position="852"/>
    </location>
</feature>
<proteinExistence type="predicted"/>
<evidence type="ECO:0000313" key="2">
    <source>
        <dbReference type="EMBL" id="RPB08647.1"/>
    </source>
</evidence>
<feature type="compositionally biased region" description="Polar residues" evidence="1">
    <location>
        <begin position="819"/>
        <end position="830"/>
    </location>
</feature>
<dbReference type="AlphaFoldDB" id="A0A3N4KDT0"/>
<feature type="compositionally biased region" description="Basic and acidic residues" evidence="1">
    <location>
        <begin position="224"/>
        <end position="238"/>
    </location>
</feature>
<dbReference type="InParanoid" id="A0A3N4KDT0"/>
<organism evidence="2 3">
    <name type="scientific">Morchella conica CCBAS932</name>
    <dbReference type="NCBI Taxonomy" id="1392247"/>
    <lineage>
        <taxon>Eukaryota</taxon>
        <taxon>Fungi</taxon>
        <taxon>Dikarya</taxon>
        <taxon>Ascomycota</taxon>
        <taxon>Pezizomycotina</taxon>
        <taxon>Pezizomycetes</taxon>
        <taxon>Pezizales</taxon>
        <taxon>Morchellaceae</taxon>
        <taxon>Morchella</taxon>
    </lineage>
</organism>
<feature type="region of interest" description="Disordered" evidence="1">
    <location>
        <begin position="1"/>
        <end position="41"/>
    </location>
</feature>
<reference evidence="2 3" key="1">
    <citation type="journal article" date="2018" name="Nat. Ecol. Evol.">
        <title>Pezizomycetes genomes reveal the molecular basis of ectomycorrhizal truffle lifestyle.</title>
        <authorList>
            <person name="Murat C."/>
            <person name="Payen T."/>
            <person name="Noel B."/>
            <person name="Kuo A."/>
            <person name="Morin E."/>
            <person name="Chen J."/>
            <person name="Kohler A."/>
            <person name="Krizsan K."/>
            <person name="Balestrini R."/>
            <person name="Da Silva C."/>
            <person name="Montanini B."/>
            <person name="Hainaut M."/>
            <person name="Levati E."/>
            <person name="Barry K.W."/>
            <person name="Belfiori B."/>
            <person name="Cichocki N."/>
            <person name="Clum A."/>
            <person name="Dockter R.B."/>
            <person name="Fauchery L."/>
            <person name="Guy J."/>
            <person name="Iotti M."/>
            <person name="Le Tacon F."/>
            <person name="Lindquist E.A."/>
            <person name="Lipzen A."/>
            <person name="Malagnac F."/>
            <person name="Mello A."/>
            <person name="Molinier V."/>
            <person name="Miyauchi S."/>
            <person name="Poulain J."/>
            <person name="Riccioni C."/>
            <person name="Rubini A."/>
            <person name="Sitrit Y."/>
            <person name="Splivallo R."/>
            <person name="Traeger S."/>
            <person name="Wang M."/>
            <person name="Zifcakova L."/>
            <person name="Wipf D."/>
            <person name="Zambonelli A."/>
            <person name="Paolocci F."/>
            <person name="Nowrousian M."/>
            <person name="Ottonello S."/>
            <person name="Baldrian P."/>
            <person name="Spatafora J.W."/>
            <person name="Henrissat B."/>
            <person name="Nagy L.G."/>
            <person name="Aury J.M."/>
            <person name="Wincker P."/>
            <person name="Grigoriev I.V."/>
            <person name="Bonfante P."/>
            <person name="Martin F.M."/>
        </authorList>
    </citation>
    <scope>NUCLEOTIDE SEQUENCE [LARGE SCALE GENOMIC DNA]</scope>
    <source>
        <strain evidence="2 3">CCBAS932</strain>
    </source>
</reference>
<evidence type="ECO:0000256" key="1">
    <source>
        <dbReference type="SAM" id="MobiDB-lite"/>
    </source>
</evidence>
<sequence length="852" mass="93545">MSRNNEDFELIKHTEDHEIDDHDDDNNEKDDGLNVDDYNFPLPPSTTILPLNLGKKDTSLASTHSPTISLETNRSSPRFSRTPTRAKRPRQTLKTFEDLRGYNQNRSQAQARVDPPEQLRTLFRDLDAEGNVVYDSPSSPSEHISKDSWSSILRPGGHESHDEFNSNIFQHSSPRQENRYQDISRQTSPEPESMNEPGVSHVNENSPFRHLPDCNASQDVNAESQHKSNDLKCVRQETMRPTEYPELVARDTAGNNLSESHSSFSEILPTQTYENLPPRRQGELQLVPVRGFNIMKTNSQLLAEARIGMGNSLNDTNQPPVSTPRPIRTSSFSSYYNYLIDFSKSFTVPSKAEELNHVHNTAGSSSIPNNVSGALLADVSSPYSPESRPGEEENLVPKNLIDNDQAQEPEELERDQKPQIPEKAHLNPFSNKPSVLFENDDSTCQITAVPRSLTGPGNSLGYPPPMWAGSKGYTSKPRVSDATQDASTPASFGSTSSEGTPPTPNPPSSPASTSRVSSPDLSIEHDNLSKTETVAGAGKRSFKGWRMRLTEIRGKISRGTVWSSLRGKDGPKSSPDPEPTTTKTAPAKRTKRLIKKTSHMRRNPHANSASADHLDGEALVNNAPKNDAREEKETPAAESLGDGAKRSTGDTALGDKISMGSPDLHPSQPVEPDTIEVVSSTPPSGRISGFCSKTLTALSRIWNVGIEPTFGKLKLKVVLARVTPQPVYMRGARETPTLTERVKYKMGLGGRSRREVPDGGENPEGVETTPEANLPEYSPSIASIRLPSIYNPRNSDEVETRQLVDPVKETIAARGSKGLWSSTDASTPKQLTRESLRGVLAKSGNRGVKRSD</sequence>
<feature type="region of interest" description="Disordered" evidence="1">
    <location>
        <begin position="376"/>
        <end position="686"/>
    </location>
</feature>